<reference evidence="2" key="4">
    <citation type="journal article" date="2015" name="G3 (Bethesda)">
        <title>Genome sequences of three phytopathogenic species of the Magnaporthaceae family of fungi.</title>
        <authorList>
            <person name="Okagaki L.H."/>
            <person name="Nunes C.C."/>
            <person name="Sailsbery J."/>
            <person name="Clay B."/>
            <person name="Brown D."/>
            <person name="John T."/>
            <person name="Oh Y."/>
            <person name="Young N."/>
            <person name="Fitzgerald M."/>
            <person name="Haas B.J."/>
            <person name="Zeng Q."/>
            <person name="Young S."/>
            <person name="Adiconis X."/>
            <person name="Fan L."/>
            <person name="Levin J.Z."/>
            <person name="Mitchell T.K."/>
            <person name="Okubara P.A."/>
            <person name="Farman M.L."/>
            <person name="Kohn L.M."/>
            <person name="Birren B."/>
            <person name="Ma L.-J."/>
            <person name="Dean R.A."/>
        </authorList>
    </citation>
    <scope>NUCLEOTIDE SEQUENCE</scope>
    <source>
        <strain evidence="2">R3-111a-1</strain>
    </source>
</reference>
<reference evidence="1" key="2">
    <citation type="submission" date="2010-07" db="EMBL/GenBank/DDBJ databases">
        <authorList>
            <consortium name="The Broad Institute Genome Sequencing Platform"/>
            <consortium name="Broad Institute Genome Sequencing Center for Infectious Disease"/>
            <person name="Ma L.-J."/>
            <person name="Dead R."/>
            <person name="Young S."/>
            <person name="Zeng Q."/>
            <person name="Koehrsen M."/>
            <person name="Alvarado L."/>
            <person name="Berlin A."/>
            <person name="Chapman S.B."/>
            <person name="Chen Z."/>
            <person name="Freedman E."/>
            <person name="Gellesch M."/>
            <person name="Goldberg J."/>
            <person name="Griggs A."/>
            <person name="Gujja S."/>
            <person name="Heilman E.R."/>
            <person name="Heiman D."/>
            <person name="Hepburn T."/>
            <person name="Howarth C."/>
            <person name="Jen D."/>
            <person name="Larson L."/>
            <person name="Mehta T."/>
            <person name="Neiman D."/>
            <person name="Pearson M."/>
            <person name="Roberts A."/>
            <person name="Saif S."/>
            <person name="Shea T."/>
            <person name="Shenoy N."/>
            <person name="Sisk P."/>
            <person name="Stolte C."/>
            <person name="Sykes S."/>
            <person name="Walk T."/>
            <person name="White J."/>
            <person name="Yandava C."/>
            <person name="Haas B."/>
            <person name="Nusbaum C."/>
            <person name="Birren B."/>
        </authorList>
    </citation>
    <scope>NUCLEOTIDE SEQUENCE</scope>
    <source>
        <strain evidence="1">R3-111a-1</strain>
    </source>
</reference>
<dbReference type="EnsemblFungi" id="EJT70110">
    <property type="protein sequence ID" value="EJT70110"/>
    <property type="gene ID" value="GGTG_12283"/>
</dbReference>
<dbReference type="VEuPathDB" id="FungiDB:GGTG_12283"/>
<reference evidence="2" key="5">
    <citation type="submission" date="2018-04" db="UniProtKB">
        <authorList>
            <consortium name="EnsemblFungi"/>
        </authorList>
    </citation>
    <scope>IDENTIFICATION</scope>
    <source>
        <strain evidence="2">R3-111a-1</strain>
    </source>
</reference>
<protein>
    <submittedName>
        <fullName evidence="1 2">Uncharacterized protein</fullName>
    </submittedName>
</protein>
<dbReference type="RefSeq" id="XP_009228444.1">
    <property type="nucleotide sequence ID" value="XM_009230180.1"/>
</dbReference>
<keyword evidence="3" id="KW-1185">Reference proteome</keyword>
<organism evidence="1">
    <name type="scientific">Gaeumannomyces tritici (strain R3-111a-1)</name>
    <name type="common">Wheat and barley take-all root rot fungus</name>
    <name type="synonym">Gaeumannomyces graminis var. tritici</name>
    <dbReference type="NCBI Taxonomy" id="644352"/>
    <lineage>
        <taxon>Eukaryota</taxon>
        <taxon>Fungi</taxon>
        <taxon>Dikarya</taxon>
        <taxon>Ascomycota</taxon>
        <taxon>Pezizomycotina</taxon>
        <taxon>Sordariomycetes</taxon>
        <taxon>Sordariomycetidae</taxon>
        <taxon>Magnaporthales</taxon>
        <taxon>Magnaporthaceae</taxon>
        <taxon>Gaeumannomyces</taxon>
    </lineage>
</organism>
<reference evidence="3" key="1">
    <citation type="submission" date="2010-07" db="EMBL/GenBank/DDBJ databases">
        <title>The genome sequence of Gaeumannomyces graminis var. tritici strain R3-111a-1.</title>
        <authorList>
            <consortium name="The Broad Institute Genome Sequencing Platform"/>
            <person name="Ma L.-J."/>
            <person name="Dead R."/>
            <person name="Young S."/>
            <person name="Zeng Q."/>
            <person name="Koehrsen M."/>
            <person name="Alvarado L."/>
            <person name="Berlin A."/>
            <person name="Chapman S.B."/>
            <person name="Chen Z."/>
            <person name="Freedman E."/>
            <person name="Gellesch M."/>
            <person name="Goldberg J."/>
            <person name="Griggs A."/>
            <person name="Gujja S."/>
            <person name="Heilman E.R."/>
            <person name="Heiman D."/>
            <person name="Hepburn T."/>
            <person name="Howarth C."/>
            <person name="Jen D."/>
            <person name="Larson L."/>
            <person name="Mehta T."/>
            <person name="Neiman D."/>
            <person name="Pearson M."/>
            <person name="Roberts A."/>
            <person name="Saif S."/>
            <person name="Shea T."/>
            <person name="Shenoy N."/>
            <person name="Sisk P."/>
            <person name="Stolte C."/>
            <person name="Sykes S."/>
            <person name="Walk T."/>
            <person name="White J."/>
            <person name="Yandava C."/>
            <person name="Haas B."/>
            <person name="Nusbaum C."/>
            <person name="Birren B."/>
        </authorList>
    </citation>
    <scope>NUCLEOTIDE SEQUENCE [LARGE SCALE GENOMIC DNA]</scope>
    <source>
        <strain evidence="3">R3-111a-1</strain>
    </source>
</reference>
<evidence type="ECO:0000313" key="2">
    <source>
        <dbReference type="EnsemblFungi" id="EJT70110"/>
    </source>
</evidence>
<name>J3PFK8_GAET3</name>
<dbReference type="AlphaFoldDB" id="J3PFK8"/>
<evidence type="ECO:0000313" key="1">
    <source>
        <dbReference type="EMBL" id="EJT70110.1"/>
    </source>
</evidence>
<accession>J3PFK8</accession>
<evidence type="ECO:0000313" key="3">
    <source>
        <dbReference type="Proteomes" id="UP000006039"/>
    </source>
</evidence>
<reference evidence="1" key="3">
    <citation type="submission" date="2010-09" db="EMBL/GenBank/DDBJ databases">
        <title>Annotation of Gaeumannomyces graminis var. tritici R3-111a-1.</title>
        <authorList>
            <consortium name="The Broad Institute Genome Sequencing Platform"/>
            <person name="Ma L.-J."/>
            <person name="Dead R."/>
            <person name="Young S.K."/>
            <person name="Zeng Q."/>
            <person name="Gargeya S."/>
            <person name="Fitzgerald M."/>
            <person name="Haas B."/>
            <person name="Abouelleil A."/>
            <person name="Alvarado L."/>
            <person name="Arachchi H.M."/>
            <person name="Berlin A."/>
            <person name="Brown A."/>
            <person name="Chapman S.B."/>
            <person name="Chen Z."/>
            <person name="Dunbar C."/>
            <person name="Freedman E."/>
            <person name="Gearin G."/>
            <person name="Gellesch M."/>
            <person name="Goldberg J."/>
            <person name="Griggs A."/>
            <person name="Gujja S."/>
            <person name="Heiman D."/>
            <person name="Howarth C."/>
            <person name="Larson L."/>
            <person name="Lui A."/>
            <person name="MacDonald P.J.P."/>
            <person name="Mehta T."/>
            <person name="Montmayeur A."/>
            <person name="Murphy C."/>
            <person name="Neiman D."/>
            <person name="Pearson M."/>
            <person name="Priest M."/>
            <person name="Roberts A."/>
            <person name="Saif S."/>
            <person name="Shea T."/>
            <person name="Shenoy N."/>
            <person name="Sisk P."/>
            <person name="Stolte C."/>
            <person name="Sykes S."/>
            <person name="Yandava C."/>
            <person name="Wortman J."/>
            <person name="Nusbaum C."/>
            <person name="Birren B."/>
        </authorList>
    </citation>
    <scope>NUCLEOTIDE SEQUENCE</scope>
    <source>
        <strain evidence="1">R3-111a-1</strain>
    </source>
</reference>
<dbReference type="HOGENOM" id="CLU_1147253_0_0_1"/>
<dbReference type="Proteomes" id="UP000006039">
    <property type="component" value="Unassembled WGS sequence"/>
</dbReference>
<proteinExistence type="predicted"/>
<dbReference type="EMBL" id="GL385402">
    <property type="protein sequence ID" value="EJT70110.1"/>
    <property type="molecule type" value="Genomic_DNA"/>
</dbReference>
<dbReference type="GeneID" id="20352741"/>
<sequence>MLQPKPHLLLALRYPLVTLRPLQDHKACARTTPNPHEAGPCLDARRPSLTSRSLLSGRGSAAQREEGGGRQPTRRLCFLALRPDPLEAHRHSIRCAHLPFYFFTCATIPDHVSAAGLGDRLLKCGSPGRRAHPTLAASYGFADAAPFEDVVGVLLRAGAAGPAACCGTLAPPARSDTAGMIWHGKAVPPLSLSWSELGRGTAWNVFLDLTCLGNTDYQSDGRRSSMSASMIALSKRLAWLRR</sequence>
<gene>
    <name evidence="2" type="primary">20352741</name>
    <name evidence="1" type="ORF">GGTG_12283</name>
</gene>